<dbReference type="InterPro" id="IPR044527">
    <property type="entry name" value="NrtA/CpmA_ABC-bd_dom"/>
</dbReference>
<keyword evidence="4" id="KW-0997">Cell inner membrane</keyword>
<evidence type="ECO:0000313" key="8">
    <source>
        <dbReference type="Proteomes" id="UP000319004"/>
    </source>
</evidence>
<evidence type="ECO:0000256" key="1">
    <source>
        <dbReference type="ARBA" id="ARBA00004308"/>
    </source>
</evidence>
<feature type="region of interest" description="Disordered" evidence="6">
    <location>
        <begin position="1"/>
        <end position="23"/>
    </location>
</feature>
<evidence type="ECO:0000256" key="2">
    <source>
        <dbReference type="ARBA" id="ARBA00022448"/>
    </source>
</evidence>
<evidence type="ECO:0000313" key="7">
    <source>
        <dbReference type="EMBL" id="QDV46352.1"/>
    </source>
</evidence>
<dbReference type="CDD" id="cd13553">
    <property type="entry name" value="PBP2_NrtA_CpmA_like"/>
    <property type="match status" value="1"/>
</dbReference>
<dbReference type="PANTHER" id="PTHR30024:SF43">
    <property type="entry name" value="BLL4572 PROTEIN"/>
    <property type="match status" value="1"/>
</dbReference>
<dbReference type="AlphaFoldDB" id="A0A518HZS4"/>
<evidence type="ECO:0000256" key="6">
    <source>
        <dbReference type="SAM" id="MobiDB-lite"/>
    </source>
</evidence>
<keyword evidence="5" id="KW-0472">Membrane</keyword>
<dbReference type="Pfam" id="PF13379">
    <property type="entry name" value="NMT1_2"/>
    <property type="match status" value="1"/>
</dbReference>
<comment type="subcellular location">
    <subcellularLocation>
        <location evidence="1">Endomembrane system</location>
    </subcellularLocation>
</comment>
<keyword evidence="7" id="KW-0067">ATP-binding</keyword>
<dbReference type="SUPFAM" id="SSF53850">
    <property type="entry name" value="Periplasmic binding protein-like II"/>
    <property type="match status" value="1"/>
</dbReference>
<sequence>MHVSGDDLQSPRTIPVQRGGVTARNRCRSRSPHVVKSIHADWLYGESSYLARPLCRTSLTLSVRADLDIGFGTWRASLGLWDDGAVRSSWSPLRTKWRGTGKRHTFSTTLLWEFAQVPLRSLSMQVLRHLPTSALAPLTLLLVGALQIGCSDSNISLEDLEAAAAKLETTAGEDADAGAAVMEILDVEKPNLKFGFIKLTDCAPLVIAKEKGYFEEEGLNVEIEAQSNWKVLLDRVIDGQLDGAHMLAGQPIGATIGFGTQAHVITAYSLDYNGNGITVSNEIWEQMQENDPALKSDTPPHPIPATSLKPIVDSYKQEGKDFNMGMVFPVSTHNYEIRYWLAAAGIHPGMYTEENIQGTVDADVLLSVTPPPQMPATLEAGTILGYCVGEPWNQQAVVKGIGVPVTTNYDIWKNNPEKVFGVTKEWDEKHPNTHLAVIKALIRAGKWLDATDENGVLVNRQEAAKILSGKDYVGADEDVIDNSMTGTFVFQETDVRPMPDFNVFFKYYASYPHYSDCIWFLTQMRRWGQITEGKPASWYAETAQEIYKPEIYRKAAAMLVAEGKASAEDFPAEDYDGYRDVTTEFIDGTPYDAKDPVGYVNGFEIGNKDPESLAKQ</sequence>
<keyword evidence="7" id="KW-0547">Nucleotide-binding</keyword>
<protein>
    <submittedName>
        <fullName evidence="7">Bicarbonate transport ATP-binding protein CmpC</fullName>
        <ecNumber evidence="7">3.6.3.-</ecNumber>
    </submittedName>
</protein>
<accession>A0A518HZS4</accession>
<proteinExistence type="predicted"/>
<name>A0A518HZS4_9BACT</name>
<keyword evidence="2" id="KW-0813">Transport</keyword>
<evidence type="ECO:0000256" key="3">
    <source>
        <dbReference type="ARBA" id="ARBA00022475"/>
    </source>
</evidence>
<dbReference type="KEGG" id="snep:Enr13x_62610"/>
<organism evidence="7 8">
    <name type="scientific">Stieleria neptunia</name>
    <dbReference type="NCBI Taxonomy" id="2527979"/>
    <lineage>
        <taxon>Bacteria</taxon>
        <taxon>Pseudomonadati</taxon>
        <taxon>Planctomycetota</taxon>
        <taxon>Planctomycetia</taxon>
        <taxon>Pirellulales</taxon>
        <taxon>Pirellulaceae</taxon>
        <taxon>Stieleria</taxon>
    </lineage>
</organism>
<gene>
    <name evidence="7" type="primary">cmpC_2</name>
    <name evidence="7" type="ORF">Enr13x_62610</name>
</gene>
<dbReference type="PANTHER" id="PTHR30024">
    <property type="entry name" value="ALIPHATIC SULFONATES-BINDING PROTEIN-RELATED"/>
    <property type="match status" value="1"/>
</dbReference>
<keyword evidence="8" id="KW-1185">Reference proteome</keyword>
<dbReference type="GO" id="GO:0012505">
    <property type="term" value="C:endomembrane system"/>
    <property type="evidence" value="ECO:0007669"/>
    <property type="project" value="UniProtKB-SubCell"/>
</dbReference>
<reference evidence="7 8" key="1">
    <citation type="submission" date="2019-03" db="EMBL/GenBank/DDBJ databases">
        <title>Deep-cultivation of Planctomycetes and their phenomic and genomic characterization uncovers novel biology.</title>
        <authorList>
            <person name="Wiegand S."/>
            <person name="Jogler M."/>
            <person name="Boedeker C."/>
            <person name="Pinto D."/>
            <person name="Vollmers J."/>
            <person name="Rivas-Marin E."/>
            <person name="Kohn T."/>
            <person name="Peeters S.H."/>
            <person name="Heuer A."/>
            <person name="Rast P."/>
            <person name="Oberbeckmann S."/>
            <person name="Bunk B."/>
            <person name="Jeske O."/>
            <person name="Meyerdierks A."/>
            <person name="Storesund J.E."/>
            <person name="Kallscheuer N."/>
            <person name="Luecker S."/>
            <person name="Lage O.M."/>
            <person name="Pohl T."/>
            <person name="Merkel B.J."/>
            <person name="Hornburger P."/>
            <person name="Mueller R.-W."/>
            <person name="Bruemmer F."/>
            <person name="Labrenz M."/>
            <person name="Spormann A.M."/>
            <person name="Op den Camp H."/>
            <person name="Overmann J."/>
            <person name="Amann R."/>
            <person name="Jetten M.S.M."/>
            <person name="Mascher T."/>
            <person name="Medema M.H."/>
            <person name="Devos D.P."/>
            <person name="Kaster A.-K."/>
            <person name="Ovreas L."/>
            <person name="Rohde M."/>
            <person name="Galperin M.Y."/>
            <person name="Jogler C."/>
        </authorList>
    </citation>
    <scope>NUCLEOTIDE SEQUENCE [LARGE SCALE GENOMIC DNA]</scope>
    <source>
        <strain evidence="7 8">Enr13</strain>
    </source>
</reference>
<dbReference type="Gene3D" id="3.40.190.10">
    <property type="entry name" value="Periplasmic binding protein-like II"/>
    <property type="match status" value="2"/>
</dbReference>
<dbReference type="EC" id="3.6.3.-" evidence="7"/>
<keyword evidence="7" id="KW-0378">Hydrolase</keyword>
<evidence type="ECO:0000256" key="5">
    <source>
        <dbReference type="ARBA" id="ARBA00023136"/>
    </source>
</evidence>
<dbReference type="GO" id="GO:0005524">
    <property type="term" value="F:ATP binding"/>
    <property type="evidence" value="ECO:0007669"/>
    <property type="project" value="UniProtKB-KW"/>
</dbReference>
<dbReference type="EMBL" id="CP037423">
    <property type="protein sequence ID" value="QDV46352.1"/>
    <property type="molecule type" value="Genomic_DNA"/>
</dbReference>
<evidence type="ECO:0000256" key="4">
    <source>
        <dbReference type="ARBA" id="ARBA00022519"/>
    </source>
</evidence>
<keyword evidence="3" id="KW-1003">Cell membrane</keyword>
<dbReference type="GO" id="GO:0016787">
    <property type="term" value="F:hydrolase activity"/>
    <property type="evidence" value="ECO:0007669"/>
    <property type="project" value="UniProtKB-KW"/>
</dbReference>
<dbReference type="Proteomes" id="UP000319004">
    <property type="component" value="Chromosome"/>
</dbReference>